<organism evidence="1 2">
    <name type="scientific">Zobellella aerophila</name>
    <dbReference type="NCBI Taxonomy" id="870480"/>
    <lineage>
        <taxon>Bacteria</taxon>
        <taxon>Pseudomonadati</taxon>
        <taxon>Pseudomonadota</taxon>
        <taxon>Gammaproteobacteria</taxon>
        <taxon>Aeromonadales</taxon>
        <taxon>Aeromonadaceae</taxon>
        <taxon>Zobellella</taxon>
    </lineage>
</organism>
<reference evidence="2" key="1">
    <citation type="journal article" date="2019" name="Int. J. Syst. Evol. Microbiol.">
        <title>The Global Catalogue of Microorganisms (GCM) 10K type strain sequencing project: providing services to taxonomists for standard genome sequencing and annotation.</title>
        <authorList>
            <consortium name="The Broad Institute Genomics Platform"/>
            <consortium name="The Broad Institute Genome Sequencing Center for Infectious Disease"/>
            <person name="Wu L."/>
            <person name="Ma J."/>
        </authorList>
    </citation>
    <scope>NUCLEOTIDE SEQUENCE [LARGE SCALE GENOMIC DNA]</scope>
    <source>
        <strain evidence="2">JCM 17110</strain>
    </source>
</reference>
<dbReference type="Pfam" id="PF11042">
    <property type="entry name" value="DUF2750"/>
    <property type="match status" value="1"/>
</dbReference>
<name>A0ABP6VIU8_9GAMM</name>
<dbReference type="RefSeq" id="WP_344956549.1">
    <property type="nucleotide sequence ID" value="NZ_BAABCX010000002.1"/>
</dbReference>
<dbReference type="Proteomes" id="UP001500795">
    <property type="component" value="Unassembled WGS sequence"/>
</dbReference>
<keyword evidence="2" id="KW-1185">Reference proteome</keyword>
<evidence type="ECO:0000313" key="1">
    <source>
        <dbReference type="EMBL" id="GAA3536629.1"/>
    </source>
</evidence>
<protein>
    <submittedName>
        <fullName evidence="1">DUF2750 domain-containing protein</fullName>
    </submittedName>
</protein>
<comment type="caution">
    <text evidence="1">The sequence shown here is derived from an EMBL/GenBank/DDBJ whole genome shotgun (WGS) entry which is preliminary data.</text>
</comment>
<proteinExistence type="predicted"/>
<gene>
    <name evidence="1" type="ORF">GCM10022394_15260</name>
</gene>
<sequence length="133" mass="15542">MSYTLTTADKNAAQMMRDDERFNHFVARVCEHQELWILTDEHGCMMLTSDDDEDCIPVWPHADYARDWARDDWSHCTPEALSLQVWLARWVPGMEEDELLVAVFPTLDETGVVVEPRELEEAIVRKQKQGRHN</sequence>
<accession>A0ABP6VIU8</accession>
<evidence type="ECO:0000313" key="2">
    <source>
        <dbReference type="Proteomes" id="UP001500795"/>
    </source>
</evidence>
<dbReference type="EMBL" id="BAABCX010000002">
    <property type="protein sequence ID" value="GAA3536629.1"/>
    <property type="molecule type" value="Genomic_DNA"/>
</dbReference>
<dbReference type="InterPro" id="IPR021284">
    <property type="entry name" value="DUF2750"/>
</dbReference>